<gene>
    <name evidence="6" type="ORF">K458DRAFT_315504</name>
</gene>
<organism evidence="6 7">
    <name type="scientific">Lentithecium fluviatile CBS 122367</name>
    <dbReference type="NCBI Taxonomy" id="1168545"/>
    <lineage>
        <taxon>Eukaryota</taxon>
        <taxon>Fungi</taxon>
        <taxon>Dikarya</taxon>
        <taxon>Ascomycota</taxon>
        <taxon>Pezizomycotina</taxon>
        <taxon>Dothideomycetes</taxon>
        <taxon>Pleosporomycetidae</taxon>
        <taxon>Pleosporales</taxon>
        <taxon>Massarineae</taxon>
        <taxon>Lentitheciaceae</taxon>
        <taxon>Lentithecium</taxon>
    </lineage>
</organism>
<dbReference type="GO" id="GO:0000324">
    <property type="term" value="C:fungal-type vacuole"/>
    <property type="evidence" value="ECO:0007669"/>
    <property type="project" value="TreeGrafter"/>
</dbReference>
<evidence type="ECO:0000313" key="7">
    <source>
        <dbReference type="Proteomes" id="UP000799291"/>
    </source>
</evidence>
<evidence type="ECO:0000256" key="2">
    <source>
        <dbReference type="ARBA" id="ARBA00022692"/>
    </source>
</evidence>
<evidence type="ECO:0000313" key="6">
    <source>
        <dbReference type="EMBL" id="KAF2678955.1"/>
    </source>
</evidence>
<feature type="transmembrane region" description="Helical" evidence="5">
    <location>
        <begin position="241"/>
        <end position="262"/>
    </location>
</feature>
<evidence type="ECO:0000256" key="3">
    <source>
        <dbReference type="ARBA" id="ARBA00022989"/>
    </source>
</evidence>
<feature type="transmembrane region" description="Helical" evidence="5">
    <location>
        <begin position="277"/>
        <end position="297"/>
    </location>
</feature>
<feature type="transmembrane region" description="Helical" evidence="5">
    <location>
        <begin position="109"/>
        <end position="131"/>
    </location>
</feature>
<keyword evidence="4 5" id="KW-0472">Membrane</keyword>
<feature type="transmembrane region" description="Helical" evidence="5">
    <location>
        <begin position="152"/>
        <end position="172"/>
    </location>
</feature>
<feature type="transmembrane region" description="Helical" evidence="5">
    <location>
        <begin position="78"/>
        <end position="97"/>
    </location>
</feature>
<proteinExistence type="predicted"/>
<dbReference type="PANTHER" id="PTHR31465:SF9">
    <property type="entry name" value="SPHINGOID LONG-CHAIN BASE TRANSPORTER RSB1"/>
    <property type="match status" value="1"/>
</dbReference>
<dbReference type="PANTHER" id="PTHR31465">
    <property type="entry name" value="PROTEIN RTA1-RELATED"/>
    <property type="match status" value="1"/>
</dbReference>
<feature type="transmembrane region" description="Helical" evidence="5">
    <location>
        <begin position="192"/>
        <end position="211"/>
    </location>
</feature>
<sequence length="345" mass="38293">MTDIPFDGTPATLDICSRDPARVKAQRKICTLDLHCPITWATMHYLPNFAGNAVYLGCFAILLLGQLWFGFRHKTWKYMVCVSIGIIGEMVGYFGRLLYNKNPFPLRNFLMNLVPLTLAPALLTAGIYLCLGRVITAVGSEHSRLKPKLYTIIFIGCDLLSLILQAIGGYLASTADTKEDSDVGVKVMIAGLVSQVVSMILFLGIWGDFIFSVRKAKISGNLLRTQPPLYANLRSRPSFSWFQWSLFVATALIFIRCVYRVAELWGGFDSYLANHELTFMIFEGPLIISAAAAMTIFHPGRIFGDLWVPAGLGVRSSKGFDGEDGSTVNLTEPAQWKSQTAYHRV</sequence>
<keyword evidence="3 5" id="KW-1133">Transmembrane helix</keyword>
<evidence type="ECO:0000256" key="5">
    <source>
        <dbReference type="SAM" id="Phobius"/>
    </source>
</evidence>
<protein>
    <submittedName>
        <fullName evidence="6">RTA1-domain-containing protein</fullName>
    </submittedName>
</protein>
<keyword evidence="7" id="KW-1185">Reference proteome</keyword>
<dbReference type="InterPro" id="IPR007568">
    <property type="entry name" value="RTA1"/>
</dbReference>
<dbReference type="GO" id="GO:0005886">
    <property type="term" value="C:plasma membrane"/>
    <property type="evidence" value="ECO:0007669"/>
    <property type="project" value="TreeGrafter"/>
</dbReference>
<dbReference type="OrthoDB" id="4521223at2759"/>
<comment type="subcellular location">
    <subcellularLocation>
        <location evidence="1">Membrane</location>
        <topology evidence="1">Multi-pass membrane protein</topology>
    </subcellularLocation>
</comment>
<reference evidence="6" key="1">
    <citation type="journal article" date="2020" name="Stud. Mycol.">
        <title>101 Dothideomycetes genomes: a test case for predicting lifestyles and emergence of pathogens.</title>
        <authorList>
            <person name="Haridas S."/>
            <person name="Albert R."/>
            <person name="Binder M."/>
            <person name="Bloem J."/>
            <person name="Labutti K."/>
            <person name="Salamov A."/>
            <person name="Andreopoulos B."/>
            <person name="Baker S."/>
            <person name="Barry K."/>
            <person name="Bills G."/>
            <person name="Bluhm B."/>
            <person name="Cannon C."/>
            <person name="Castanera R."/>
            <person name="Culley D."/>
            <person name="Daum C."/>
            <person name="Ezra D."/>
            <person name="Gonzalez J."/>
            <person name="Henrissat B."/>
            <person name="Kuo A."/>
            <person name="Liang C."/>
            <person name="Lipzen A."/>
            <person name="Lutzoni F."/>
            <person name="Magnuson J."/>
            <person name="Mondo S."/>
            <person name="Nolan M."/>
            <person name="Ohm R."/>
            <person name="Pangilinan J."/>
            <person name="Park H.-J."/>
            <person name="Ramirez L."/>
            <person name="Alfaro M."/>
            <person name="Sun H."/>
            <person name="Tritt A."/>
            <person name="Yoshinaga Y."/>
            <person name="Zwiers L.-H."/>
            <person name="Turgeon B."/>
            <person name="Goodwin S."/>
            <person name="Spatafora J."/>
            <person name="Crous P."/>
            <person name="Grigoriev I."/>
        </authorList>
    </citation>
    <scope>NUCLEOTIDE SEQUENCE</scope>
    <source>
        <strain evidence="6">CBS 122367</strain>
    </source>
</reference>
<dbReference type="EMBL" id="MU005607">
    <property type="protein sequence ID" value="KAF2678955.1"/>
    <property type="molecule type" value="Genomic_DNA"/>
</dbReference>
<feature type="transmembrane region" description="Helical" evidence="5">
    <location>
        <begin position="53"/>
        <end position="71"/>
    </location>
</feature>
<evidence type="ECO:0000256" key="4">
    <source>
        <dbReference type="ARBA" id="ARBA00023136"/>
    </source>
</evidence>
<dbReference type="Proteomes" id="UP000799291">
    <property type="component" value="Unassembled WGS sequence"/>
</dbReference>
<evidence type="ECO:0000256" key="1">
    <source>
        <dbReference type="ARBA" id="ARBA00004141"/>
    </source>
</evidence>
<dbReference type="Pfam" id="PF04479">
    <property type="entry name" value="RTA1"/>
    <property type="match status" value="1"/>
</dbReference>
<dbReference type="AlphaFoldDB" id="A0A6G1ILD0"/>
<name>A0A6G1ILD0_9PLEO</name>
<keyword evidence="2 5" id="KW-0812">Transmembrane</keyword>
<accession>A0A6G1ILD0</accession>